<evidence type="ECO:0000256" key="4">
    <source>
        <dbReference type="SAM" id="Phobius"/>
    </source>
</evidence>
<dbReference type="InterPro" id="IPR045584">
    <property type="entry name" value="Pilin-like"/>
</dbReference>
<dbReference type="SUPFAM" id="SSF54523">
    <property type="entry name" value="Pili subunits"/>
    <property type="match status" value="1"/>
</dbReference>
<feature type="transmembrane region" description="Helical" evidence="4">
    <location>
        <begin position="6"/>
        <end position="27"/>
    </location>
</feature>
<accession>A0A2T4IIY0</accession>
<dbReference type="OrthoDB" id="115249at2"/>
<evidence type="ECO:0000313" key="5">
    <source>
        <dbReference type="EMBL" id="PTD97702.1"/>
    </source>
</evidence>
<dbReference type="InterPro" id="IPR001082">
    <property type="entry name" value="Pilin"/>
</dbReference>
<organism evidence="5 6">
    <name type="scientific">Pseudothauera lacus</name>
    <dbReference type="NCBI Taxonomy" id="2136175"/>
    <lineage>
        <taxon>Bacteria</taxon>
        <taxon>Pseudomonadati</taxon>
        <taxon>Pseudomonadota</taxon>
        <taxon>Betaproteobacteria</taxon>
        <taxon>Rhodocyclales</taxon>
        <taxon>Zoogloeaceae</taxon>
        <taxon>Pseudothauera</taxon>
    </lineage>
</organism>
<dbReference type="Proteomes" id="UP000241193">
    <property type="component" value="Unassembled WGS sequence"/>
</dbReference>
<comment type="caution">
    <text evidence="5">The sequence shown here is derived from an EMBL/GenBank/DDBJ whole genome shotgun (WGS) entry which is preliminary data.</text>
</comment>
<dbReference type="Pfam" id="PF00114">
    <property type="entry name" value="Pilin"/>
    <property type="match status" value="1"/>
</dbReference>
<keyword evidence="4" id="KW-0812">Transmembrane</keyword>
<dbReference type="AlphaFoldDB" id="A0A2T4IIY0"/>
<dbReference type="GO" id="GO:0007155">
    <property type="term" value="P:cell adhesion"/>
    <property type="evidence" value="ECO:0007669"/>
    <property type="project" value="InterPro"/>
</dbReference>
<keyword evidence="4" id="KW-0472">Membrane</keyword>
<keyword evidence="4" id="KW-1133">Transmembrane helix</keyword>
<evidence type="ECO:0000256" key="2">
    <source>
        <dbReference type="ARBA" id="ARBA00022481"/>
    </source>
</evidence>
<sequence length="164" mass="17522">MNRSAGFTLIELMVVVSIIGILASIALPNYQQYMRRAEVVEALSLGEEARARVTHYQREQLAFPADNLQAGLPRPEQLIGNRVTGIAVEGGAVHVTLGNKVPVPLQGKILSFRPATVDGSPSSPISWLCGYDEPVSGMSAVGDNKTDVPAEFLPSSCRAHSRPG</sequence>
<evidence type="ECO:0000256" key="3">
    <source>
        <dbReference type="RuleBase" id="RU000389"/>
    </source>
</evidence>
<evidence type="ECO:0000313" key="6">
    <source>
        <dbReference type="Proteomes" id="UP000241193"/>
    </source>
</evidence>
<reference evidence="5 6" key="1">
    <citation type="submission" date="2018-03" db="EMBL/GenBank/DDBJ databases">
        <authorList>
            <person name="Keele B.F."/>
        </authorList>
    </citation>
    <scope>NUCLEOTIDE SEQUENCE [LARGE SCALE GENOMIC DNA]</scope>
    <source>
        <strain evidence="5 6">D20</strain>
    </source>
</reference>
<name>A0A2T4IIY0_9RHOO</name>
<reference evidence="5 6" key="2">
    <citation type="submission" date="2018-04" db="EMBL/GenBank/DDBJ databases">
        <title>Thauera lacus sp. nov., isolated from an saline lake in Inner Mongolia, China.</title>
        <authorList>
            <person name="Liang Q.-Y."/>
        </authorList>
    </citation>
    <scope>NUCLEOTIDE SEQUENCE [LARGE SCALE GENOMIC DNA]</scope>
    <source>
        <strain evidence="5 6">D20</strain>
    </source>
</reference>
<keyword evidence="3" id="KW-0281">Fimbrium</keyword>
<dbReference type="PANTHER" id="PTHR30093:SF34">
    <property type="entry name" value="PREPILIN PEPTIDASE-DEPENDENT PROTEIN D"/>
    <property type="match status" value="1"/>
</dbReference>
<dbReference type="InterPro" id="IPR012902">
    <property type="entry name" value="N_methyl_site"/>
</dbReference>
<keyword evidence="2" id="KW-0488">Methylation</keyword>
<protein>
    <submittedName>
        <fullName evidence="5">Pilus assembly protein PilA</fullName>
    </submittedName>
</protein>
<dbReference type="Gene3D" id="3.30.700.10">
    <property type="entry name" value="Glycoprotein, Type 4 Pilin"/>
    <property type="match status" value="1"/>
</dbReference>
<dbReference type="RefSeq" id="WP_107492222.1">
    <property type="nucleotide sequence ID" value="NZ_PZKC01000002.1"/>
</dbReference>
<proteinExistence type="inferred from homology"/>
<keyword evidence="6" id="KW-1185">Reference proteome</keyword>
<dbReference type="EMBL" id="PZKC01000002">
    <property type="protein sequence ID" value="PTD97702.1"/>
    <property type="molecule type" value="Genomic_DNA"/>
</dbReference>
<gene>
    <name evidence="5" type="ORF">C8261_03230</name>
</gene>
<dbReference type="Pfam" id="PF07963">
    <property type="entry name" value="N_methyl"/>
    <property type="match status" value="1"/>
</dbReference>
<comment type="similarity">
    <text evidence="1 3">Belongs to the N-Me-Phe pilin family.</text>
</comment>
<dbReference type="PROSITE" id="PS00409">
    <property type="entry name" value="PROKAR_NTER_METHYL"/>
    <property type="match status" value="1"/>
</dbReference>
<dbReference type="PANTHER" id="PTHR30093">
    <property type="entry name" value="GENERAL SECRETION PATHWAY PROTEIN G"/>
    <property type="match status" value="1"/>
</dbReference>
<dbReference type="NCBIfam" id="TIGR02532">
    <property type="entry name" value="IV_pilin_GFxxxE"/>
    <property type="match status" value="1"/>
</dbReference>
<evidence type="ECO:0000256" key="1">
    <source>
        <dbReference type="ARBA" id="ARBA00005233"/>
    </source>
</evidence>
<dbReference type="GO" id="GO:0009289">
    <property type="term" value="C:pilus"/>
    <property type="evidence" value="ECO:0007669"/>
    <property type="project" value="InterPro"/>
</dbReference>